<evidence type="ECO:0000313" key="3">
    <source>
        <dbReference type="Proteomes" id="UP001596417"/>
    </source>
</evidence>
<keyword evidence="3" id="KW-1185">Reference proteome</keyword>
<reference evidence="2 3" key="1">
    <citation type="journal article" date="2019" name="Int. J. Syst. Evol. Microbiol.">
        <title>The Global Catalogue of Microorganisms (GCM) 10K type strain sequencing project: providing services to taxonomists for standard genome sequencing and annotation.</title>
        <authorList>
            <consortium name="The Broad Institute Genomics Platform"/>
            <consortium name="The Broad Institute Genome Sequencing Center for Infectious Disease"/>
            <person name="Wu L."/>
            <person name="Ma J."/>
        </authorList>
    </citation>
    <scope>NUCLEOTIDE SEQUENCE [LARGE SCALE GENOMIC DNA]</scope>
    <source>
        <strain evidence="2 3">RDMS1</strain>
    </source>
</reference>
<dbReference type="RefSeq" id="WP_248908044.1">
    <property type="nucleotide sequence ID" value="NZ_CP109979.1"/>
</dbReference>
<keyword evidence="1" id="KW-1133">Transmembrane helix</keyword>
<dbReference type="Pfam" id="PF24285">
    <property type="entry name" value="DUF7473"/>
    <property type="match status" value="1"/>
</dbReference>
<dbReference type="InterPro" id="IPR055896">
    <property type="entry name" value="DUF7473"/>
</dbReference>
<gene>
    <name evidence="2" type="ORF">ACFQL7_13485</name>
</gene>
<organism evidence="2 3">
    <name type="scientific">Halocatena marina</name>
    <dbReference type="NCBI Taxonomy" id="2934937"/>
    <lineage>
        <taxon>Archaea</taxon>
        <taxon>Methanobacteriati</taxon>
        <taxon>Methanobacteriota</taxon>
        <taxon>Stenosarchaea group</taxon>
        <taxon>Halobacteria</taxon>
        <taxon>Halobacteriales</taxon>
        <taxon>Natronomonadaceae</taxon>
        <taxon>Halocatena</taxon>
    </lineage>
</organism>
<keyword evidence="1" id="KW-0812">Transmembrane</keyword>
<protein>
    <submittedName>
        <fullName evidence="2">Uncharacterized protein</fullName>
    </submittedName>
</protein>
<feature type="transmembrane region" description="Helical" evidence="1">
    <location>
        <begin position="69"/>
        <end position="86"/>
    </location>
</feature>
<dbReference type="EMBL" id="JBHTAX010000001">
    <property type="protein sequence ID" value="MFC7190747.1"/>
    <property type="molecule type" value="Genomic_DNA"/>
</dbReference>
<evidence type="ECO:0000313" key="2">
    <source>
        <dbReference type="EMBL" id="MFC7190747.1"/>
    </source>
</evidence>
<feature type="transmembrane region" description="Helical" evidence="1">
    <location>
        <begin position="12"/>
        <end position="40"/>
    </location>
</feature>
<dbReference type="Proteomes" id="UP001596417">
    <property type="component" value="Unassembled WGS sequence"/>
</dbReference>
<accession>A0ABD5YPC9</accession>
<comment type="caution">
    <text evidence="2">The sequence shown here is derived from an EMBL/GenBank/DDBJ whole genome shotgun (WGS) entry which is preliminary data.</text>
</comment>
<proteinExistence type="predicted"/>
<keyword evidence="1" id="KW-0472">Membrane</keyword>
<evidence type="ECO:0000256" key="1">
    <source>
        <dbReference type="SAM" id="Phobius"/>
    </source>
</evidence>
<dbReference type="AlphaFoldDB" id="A0ABD5YPC9"/>
<sequence length="121" mass="13126">MGLPMQADASGAGLLAYLVTFLIAWVFYAATLHLAALYVIGDTPHQRATLAAAVPAFVSLFIQQYEPLVVIPILFLTDAVAIHFVYQLYARMTLVLTLAHYAIAAIIGFALYNIITLLALT</sequence>
<name>A0ABD5YPC9_9EURY</name>
<dbReference type="GeneID" id="76200395"/>
<feature type="transmembrane region" description="Helical" evidence="1">
    <location>
        <begin position="98"/>
        <end position="120"/>
    </location>
</feature>